<dbReference type="GO" id="GO:0003676">
    <property type="term" value="F:nucleic acid binding"/>
    <property type="evidence" value="ECO:0007669"/>
    <property type="project" value="InterPro"/>
</dbReference>
<evidence type="ECO:0000313" key="4">
    <source>
        <dbReference type="Proteomes" id="UP000544110"/>
    </source>
</evidence>
<proteinExistence type="predicted"/>
<dbReference type="PANTHER" id="PTHR46889:SF4">
    <property type="entry name" value="TRANSPOSASE INSO FOR INSERTION SEQUENCE ELEMENT IS911B-RELATED"/>
    <property type="match status" value="1"/>
</dbReference>
<dbReference type="NCBIfam" id="NF033516">
    <property type="entry name" value="transpos_IS3"/>
    <property type="match status" value="1"/>
</dbReference>
<dbReference type="EMBL" id="JACCAC010000001">
    <property type="protein sequence ID" value="NYG55307.1"/>
    <property type="molecule type" value="Genomic_DNA"/>
</dbReference>
<protein>
    <submittedName>
        <fullName evidence="3">Transposase InsO family protein</fullName>
    </submittedName>
</protein>
<dbReference type="Pfam" id="PF13333">
    <property type="entry name" value="rve_2"/>
    <property type="match status" value="1"/>
</dbReference>
<dbReference type="SUPFAM" id="SSF53098">
    <property type="entry name" value="Ribonuclease H-like"/>
    <property type="match status" value="1"/>
</dbReference>
<dbReference type="InterPro" id="IPR048020">
    <property type="entry name" value="Transpos_IS3"/>
</dbReference>
<dbReference type="RefSeq" id="WP_179517778.1">
    <property type="nucleotide sequence ID" value="NZ_JACCAC010000001.1"/>
</dbReference>
<comment type="caution">
    <text evidence="3">The sequence shown here is derived from an EMBL/GenBank/DDBJ whole genome shotgun (WGS) entry which is preliminary data.</text>
</comment>
<keyword evidence="4" id="KW-1185">Reference proteome</keyword>
<gene>
    <name evidence="3" type="ORF">BJ989_001611</name>
</gene>
<name>A0A7Y9RVD2_9ACTN</name>
<dbReference type="InterPro" id="IPR001584">
    <property type="entry name" value="Integrase_cat-core"/>
</dbReference>
<feature type="domain" description="Integrase catalytic" evidence="2">
    <location>
        <begin position="123"/>
        <end position="286"/>
    </location>
</feature>
<dbReference type="InterPro" id="IPR025948">
    <property type="entry name" value="HTH-like_dom"/>
</dbReference>
<dbReference type="Pfam" id="PF00665">
    <property type="entry name" value="rve"/>
    <property type="match status" value="1"/>
</dbReference>
<accession>A0A7Y9RVD2</accession>
<dbReference type="InterPro" id="IPR050900">
    <property type="entry name" value="Transposase_IS3/IS150/IS904"/>
</dbReference>
<dbReference type="Gene3D" id="3.30.420.10">
    <property type="entry name" value="Ribonuclease H-like superfamily/Ribonuclease H"/>
    <property type="match status" value="1"/>
</dbReference>
<dbReference type="PROSITE" id="PS50994">
    <property type="entry name" value="INTEGRASE"/>
    <property type="match status" value="1"/>
</dbReference>
<evidence type="ECO:0000259" key="2">
    <source>
        <dbReference type="PROSITE" id="PS50994"/>
    </source>
</evidence>
<dbReference type="PANTHER" id="PTHR46889">
    <property type="entry name" value="TRANSPOSASE INSF FOR INSERTION SEQUENCE IS3B-RELATED"/>
    <property type="match status" value="1"/>
</dbReference>
<evidence type="ECO:0000256" key="1">
    <source>
        <dbReference type="ARBA" id="ARBA00002286"/>
    </source>
</evidence>
<comment type="function">
    <text evidence="1">Involved in the transposition of the insertion sequence.</text>
</comment>
<dbReference type="Pfam" id="PF13276">
    <property type="entry name" value="HTH_21"/>
    <property type="match status" value="1"/>
</dbReference>
<dbReference type="Proteomes" id="UP000544110">
    <property type="component" value="Unassembled WGS sequence"/>
</dbReference>
<reference evidence="3 4" key="1">
    <citation type="submission" date="2020-07" db="EMBL/GenBank/DDBJ databases">
        <title>Sequencing the genomes of 1000 actinobacteria strains.</title>
        <authorList>
            <person name="Klenk H.-P."/>
        </authorList>
    </citation>
    <scope>NUCLEOTIDE SEQUENCE [LARGE SCALE GENOMIC DNA]</scope>
    <source>
        <strain evidence="3 4">DSM 24552</strain>
    </source>
</reference>
<sequence length="292" mass="33322">MMFRLVQELADDGIDVAVTCRILKVSRSGFYEWRDRPPSVRDLEDAYLANTMVDIHAMSRGTYGTPRVHAELRMALDVRVGRKRVARLLRLTGRSGIGGNTHKKRRKQPMPAPHEDLVQRQFVADEPNRLWCTDITEHPTTTGKVYCCAVLDVFSRAIVGWSIADHMRSDLVVDALQMATWRRHPEPGTIVHADRGSQYTSWVFGHRLRTAGLLGSMGRVASSVDNTMMESFWATMQRELLDTRRWTSQEQLASAIFEWIEAWYNPRRRHTSLGMLSPVEFETLHTAAETAA</sequence>
<dbReference type="AlphaFoldDB" id="A0A7Y9RVD2"/>
<organism evidence="3 4">
    <name type="scientific">Nocardioides perillae</name>
    <dbReference type="NCBI Taxonomy" id="1119534"/>
    <lineage>
        <taxon>Bacteria</taxon>
        <taxon>Bacillati</taxon>
        <taxon>Actinomycetota</taxon>
        <taxon>Actinomycetes</taxon>
        <taxon>Propionibacteriales</taxon>
        <taxon>Nocardioidaceae</taxon>
        <taxon>Nocardioides</taxon>
    </lineage>
</organism>
<dbReference type="InterPro" id="IPR036397">
    <property type="entry name" value="RNaseH_sf"/>
</dbReference>
<dbReference type="InterPro" id="IPR012337">
    <property type="entry name" value="RNaseH-like_sf"/>
</dbReference>
<dbReference type="GO" id="GO:0015074">
    <property type="term" value="P:DNA integration"/>
    <property type="evidence" value="ECO:0007669"/>
    <property type="project" value="InterPro"/>
</dbReference>
<evidence type="ECO:0000313" key="3">
    <source>
        <dbReference type="EMBL" id="NYG55307.1"/>
    </source>
</evidence>